<protein>
    <submittedName>
        <fullName evidence="1">Uncharacterized protein</fullName>
    </submittedName>
</protein>
<name>A0A898K9U8_9CAUD</name>
<dbReference type="EMBL" id="MW495044">
    <property type="protein sequence ID" value="QSJ03675.1"/>
    <property type="molecule type" value="Genomic_DNA"/>
</dbReference>
<keyword evidence="2" id="KW-1185">Reference proteome</keyword>
<dbReference type="GeneID" id="65133446"/>
<reference evidence="1" key="1">
    <citation type="submission" date="2021-01" db="EMBL/GenBank/DDBJ databases">
        <authorList>
            <person name="Li S."/>
            <person name="Lin Y."/>
        </authorList>
    </citation>
    <scope>NUCLEOTIDE SEQUENCE</scope>
</reference>
<dbReference type="RefSeq" id="YP_010114844.1">
    <property type="nucleotide sequence ID" value="NC_055919.1"/>
</dbReference>
<proteinExistence type="predicted"/>
<dbReference type="Proteomes" id="UP000663176">
    <property type="component" value="Segment"/>
</dbReference>
<accession>A0A898K9U8</accession>
<sequence>MEQAWENYLNARFELIKAALKAGQDHNDVLDLLEISYMQTKLLCANAKRELEAE</sequence>
<dbReference type="KEGG" id="vg:65133446"/>
<organism evidence="1 2">
    <name type="scientific">Klebsiella phage vB_KpnP_P184</name>
    <dbReference type="NCBI Taxonomy" id="2806547"/>
    <lineage>
        <taxon>Viruses</taxon>
        <taxon>Duplodnaviria</taxon>
        <taxon>Heunggongvirae</taxon>
        <taxon>Uroviricota</taxon>
        <taxon>Caudoviricetes</taxon>
        <taxon>Schitoviridae</taxon>
        <taxon>Efbeekayvirus</taxon>
        <taxon>Efbeekayvirus P184</taxon>
    </lineage>
</organism>
<evidence type="ECO:0000313" key="2">
    <source>
        <dbReference type="Proteomes" id="UP000663176"/>
    </source>
</evidence>
<evidence type="ECO:0000313" key="1">
    <source>
        <dbReference type="EMBL" id="QSJ03675.1"/>
    </source>
</evidence>